<dbReference type="NCBIfam" id="TIGR00287">
    <property type="entry name" value="cas1"/>
    <property type="match status" value="1"/>
</dbReference>
<dbReference type="GO" id="GO:0016787">
    <property type="term" value="F:hydrolase activity"/>
    <property type="evidence" value="ECO:0007669"/>
    <property type="project" value="UniProtKB-KW"/>
</dbReference>
<dbReference type="InterPro" id="IPR019858">
    <property type="entry name" value="CRISPR-assoc_Cas1_HMARI/TNEAP"/>
</dbReference>
<evidence type="ECO:0000313" key="10">
    <source>
        <dbReference type="EMBL" id="CUU55441.1"/>
    </source>
</evidence>
<dbReference type="PANTHER" id="PTHR43219:SF2">
    <property type="entry name" value="CRISPR-ASSOCIATED ENDONUCLEASE CAS1"/>
    <property type="match status" value="1"/>
</dbReference>
<keyword evidence="6 9" id="KW-0051">Antiviral defense</keyword>
<dbReference type="Proteomes" id="UP000198802">
    <property type="component" value="Unassembled WGS sequence"/>
</dbReference>
<dbReference type="Gene3D" id="1.20.120.920">
    <property type="entry name" value="CRISPR-associated endonuclease Cas1, C-terminal domain"/>
    <property type="match status" value="1"/>
</dbReference>
<evidence type="ECO:0000256" key="7">
    <source>
        <dbReference type="ARBA" id="ARBA00023125"/>
    </source>
</evidence>
<dbReference type="AlphaFoldDB" id="A0A0S4QIV2"/>
<name>A0A0S4QIV2_9ACTN</name>
<dbReference type="NCBIfam" id="TIGR03641">
    <property type="entry name" value="cas1_HMARI"/>
    <property type="match status" value="1"/>
</dbReference>
<comment type="subunit">
    <text evidence="9">Homodimer, forms a heterotetramer with a Cas2 homodimer.</text>
</comment>
<dbReference type="EMBL" id="FAOZ01000005">
    <property type="protein sequence ID" value="CUU55441.1"/>
    <property type="molecule type" value="Genomic_DNA"/>
</dbReference>
<organism evidence="10 11">
    <name type="scientific">Parafrankia irregularis</name>
    <dbReference type="NCBI Taxonomy" id="795642"/>
    <lineage>
        <taxon>Bacteria</taxon>
        <taxon>Bacillati</taxon>
        <taxon>Actinomycetota</taxon>
        <taxon>Actinomycetes</taxon>
        <taxon>Frankiales</taxon>
        <taxon>Frankiaceae</taxon>
        <taxon>Parafrankia</taxon>
    </lineage>
</organism>
<dbReference type="GO" id="GO:0046872">
    <property type="term" value="F:metal ion binding"/>
    <property type="evidence" value="ECO:0007669"/>
    <property type="project" value="UniProtKB-UniRule"/>
</dbReference>
<evidence type="ECO:0000256" key="1">
    <source>
        <dbReference type="ARBA" id="ARBA00022722"/>
    </source>
</evidence>
<dbReference type="Gene3D" id="3.100.10.20">
    <property type="entry name" value="CRISPR-associated endonuclease Cas1, N-terminal domain"/>
    <property type="match status" value="1"/>
</dbReference>
<dbReference type="HAMAP" id="MF_01470">
    <property type="entry name" value="Cas1"/>
    <property type="match status" value="1"/>
</dbReference>
<dbReference type="PANTHER" id="PTHR43219">
    <property type="entry name" value="CRISPR-ASSOCIATED ENDONUCLEASE CAS1"/>
    <property type="match status" value="1"/>
</dbReference>
<keyword evidence="5 9" id="KW-0460">Magnesium</keyword>
<feature type="binding site" evidence="9">
    <location>
        <position position="217"/>
    </location>
    <ligand>
        <name>Mn(2+)</name>
        <dbReference type="ChEBI" id="CHEBI:29035"/>
    </ligand>
</feature>
<sequence length="326" mass="36425">MTAAGRTYWLTEPCRIRREDNSVSIERADATPVRIPITDIRDLVAFDNVDINTAAVSLLSRHGVTLHVLDHYGNYAGMVAGAEDTSSAHVLRRQVALTAEPEHRLTVARALVEATAANVRWALDTDLLGPALDTLAGQLPEADSSEKIMGAEGNFRRTAWAALDVTLPAWLRLDGRSRRPPANTGNAFISYINSIIYARVLTALRTTPLHPALGFLHADTDRRRNTLALDLAEPFKPIFAERLLRRAAAQKTLRQSDFEADVGSASLSKDGRKKVAAMIREEFAATVYHRTLRRKVSYEELIHLEALKIVRLCLEDKPYKPFRPWW</sequence>
<dbReference type="GO" id="GO:0043571">
    <property type="term" value="P:maintenance of CRISPR repeat elements"/>
    <property type="evidence" value="ECO:0007669"/>
    <property type="project" value="UniProtKB-UniRule"/>
</dbReference>
<evidence type="ECO:0000256" key="2">
    <source>
        <dbReference type="ARBA" id="ARBA00022723"/>
    </source>
</evidence>
<dbReference type="GO" id="GO:0004520">
    <property type="term" value="F:DNA endonuclease activity"/>
    <property type="evidence" value="ECO:0007669"/>
    <property type="project" value="InterPro"/>
</dbReference>
<evidence type="ECO:0000256" key="5">
    <source>
        <dbReference type="ARBA" id="ARBA00022842"/>
    </source>
</evidence>
<proteinExistence type="inferred from homology"/>
<dbReference type="GO" id="GO:0003677">
    <property type="term" value="F:DNA binding"/>
    <property type="evidence" value="ECO:0007669"/>
    <property type="project" value="UniProtKB-KW"/>
</dbReference>
<evidence type="ECO:0000256" key="9">
    <source>
        <dbReference type="HAMAP-Rule" id="MF_01470"/>
    </source>
</evidence>
<keyword evidence="3 9" id="KW-0255">Endonuclease</keyword>
<dbReference type="Pfam" id="PF01867">
    <property type="entry name" value="Cas_Cas1"/>
    <property type="match status" value="1"/>
</dbReference>
<reference evidence="11" key="1">
    <citation type="submission" date="2015-11" db="EMBL/GenBank/DDBJ databases">
        <authorList>
            <person name="Varghese N."/>
        </authorList>
    </citation>
    <scope>NUCLEOTIDE SEQUENCE [LARGE SCALE GENOMIC DNA]</scope>
    <source>
        <strain evidence="11">DSM 45899</strain>
    </source>
</reference>
<dbReference type="RefSeq" id="WP_091273963.1">
    <property type="nucleotide sequence ID" value="NZ_FAOZ01000005.1"/>
</dbReference>
<accession>A0A0S4QIV2</accession>
<evidence type="ECO:0000256" key="8">
    <source>
        <dbReference type="ARBA" id="ARBA00023211"/>
    </source>
</evidence>
<keyword evidence="7 9" id="KW-0238">DNA-binding</keyword>
<keyword evidence="2 9" id="KW-0479">Metal-binding</keyword>
<evidence type="ECO:0000256" key="4">
    <source>
        <dbReference type="ARBA" id="ARBA00022801"/>
    </source>
</evidence>
<feature type="binding site" evidence="9">
    <location>
        <position position="233"/>
    </location>
    <ligand>
        <name>Mn(2+)</name>
        <dbReference type="ChEBI" id="CHEBI:29035"/>
    </ligand>
</feature>
<feature type="binding site" evidence="9">
    <location>
        <position position="152"/>
    </location>
    <ligand>
        <name>Mn(2+)</name>
        <dbReference type="ChEBI" id="CHEBI:29035"/>
    </ligand>
</feature>
<dbReference type="InterPro" id="IPR002729">
    <property type="entry name" value="CRISPR-assoc_Cas1"/>
</dbReference>
<evidence type="ECO:0000256" key="6">
    <source>
        <dbReference type="ARBA" id="ARBA00023118"/>
    </source>
</evidence>
<keyword evidence="4 9" id="KW-0378">Hydrolase</keyword>
<gene>
    <name evidence="9" type="primary">cas1</name>
    <name evidence="10" type="ORF">Ga0074812_10591</name>
</gene>
<keyword evidence="11" id="KW-1185">Reference proteome</keyword>
<dbReference type="InterPro" id="IPR042211">
    <property type="entry name" value="CRISPR-assoc_Cas1_N"/>
</dbReference>
<keyword evidence="8 9" id="KW-0464">Manganese</keyword>
<keyword evidence="1 9" id="KW-0540">Nuclease</keyword>
<protein>
    <recommendedName>
        <fullName evidence="9">CRISPR-associated endonuclease Cas1</fullName>
        <ecNumber evidence="9">3.1.-.-</ecNumber>
    </recommendedName>
</protein>
<dbReference type="EC" id="3.1.-.-" evidence="9"/>
<comment type="cofactor">
    <cofactor evidence="9">
        <name>Mg(2+)</name>
        <dbReference type="ChEBI" id="CHEBI:18420"/>
    </cofactor>
    <cofactor evidence="9">
        <name>Mn(2+)</name>
        <dbReference type="ChEBI" id="CHEBI:29035"/>
    </cofactor>
</comment>
<evidence type="ECO:0000313" key="11">
    <source>
        <dbReference type="Proteomes" id="UP000198802"/>
    </source>
</evidence>
<dbReference type="GO" id="GO:0051607">
    <property type="term" value="P:defense response to virus"/>
    <property type="evidence" value="ECO:0007669"/>
    <property type="project" value="UniProtKB-UniRule"/>
</dbReference>
<dbReference type="InterPro" id="IPR042206">
    <property type="entry name" value="CRISPR-assoc_Cas1_C"/>
</dbReference>
<evidence type="ECO:0000256" key="3">
    <source>
        <dbReference type="ARBA" id="ARBA00022759"/>
    </source>
</evidence>
<comment type="similarity">
    <text evidence="9">Belongs to the CRISPR-associated endonuclease Cas1 family.</text>
</comment>
<comment type="function">
    <text evidence="9">CRISPR (clustered regularly interspaced short palindromic repeat), is an adaptive immune system that provides protection against mobile genetic elements (viruses, transposable elements and conjugative plasmids). CRISPR clusters contain spacers, sequences complementary to antecedent mobile elements, and target invading nucleic acids. CRISPR clusters are transcribed and processed into CRISPR RNA (crRNA). Acts as a dsDNA endonuclease. Involved in the integration of spacer DNA into the CRISPR cassette.</text>
</comment>